<comment type="pathway">
    <text evidence="3">Porphyrin-containing compound metabolism; protoporphyrin-IX biosynthesis; coproporphyrinogen-III from 5-aminolevulinate: step 2/4.</text>
</comment>
<dbReference type="Proteomes" id="UP000002279">
    <property type="component" value="Chromosome 11"/>
</dbReference>
<evidence type="ECO:0000256" key="16">
    <source>
        <dbReference type="ARBA" id="ARBA00057138"/>
    </source>
</evidence>
<dbReference type="Gene3D" id="3.30.160.40">
    <property type="entry name" value="Porphobilinogen deaminase, C-terminal domain"/>
    <property type="match status" value="1"/>
</dbReference>
<dbReference type="AlphaFoldDB" id="A0A6I8N907"/>
<keyword evidence="11" id="KW-0007">Acetylation</keyword>
<dbReference type="GO" id="GO:0004418">
    <property type="term" value="F:hydroxymethylbilane synthase activity"/>
    <property type="evidence" value="ECO:0000318"/>
    <property type="project" value="GO_Central"/>
</dbReference>
<dbReference type="PRINTS" id="PR00151">
    <property type="entry name" value="PORPHBDMNASE"/>
</dbReference>
<keyword evidence="21" id="KW-1185">Reference proteome</keyword>
<dbReference type="FunFam" id="3.40.190.10:FF:000260">
    <property type="entry name" value="Porphobilinogen deaminase"/>
    <property type="match status" value="1"/>
</dbReference>
<evidence type="ECO:0000256" key="2">
    <source>
        <dbReference type="ARBA" id="ARBA00004514"/>
    </source>
</evidence>
<proteinExistence type="inferred from homology"/>
<reference evidence="20 21" key="1">
    <citation type="journal article" date="2008" name="Nature">
        <title>Genome analysis of the platypus reveals unique signatures of evolution.</title>
        <authorList>
            <person name="Warren W.C."/>
            <person name="Hillier L.W."/>
            <person name="Marshall Graves J.A."/>
            <person name="Birney E."/>
            <person name="Ponting C.P."/>
            <person name="Grutzner F."/>
            <person name="Belov K."/>
            <person name="Miller W."/>
            <person name="Clarke L."/>
            <person name="Chinwalla A.T."/>
            <person name="Yang S.P."/>
            <person name="Heger A."/>
            <person name="Locke D.P."/>
            <person name="Miethke P."/>
            <person name="Waters P.D."/>
            <person name="Veyrunes F."/>
            <person name="Fulton L."/>
            <person name="Fulton B."/>
            <person name="Graves T."/>
            <person name="Wallis J."/>
            <person name="Puente X.S."/>
            <person name="Lopez-Otin C."/>
            <person name="Ordonez G.R."/>
            <person name="Eichler E.E."/>
            <person name="Chen L."/>
            <person name="Cheng Z."/>
            <person name="Deakin J.E."/>
            <person name="Alsop A."/>
            <person name="Thompson K."/>
            <person name="Kirby P."/>
            <person name="Papenfuss A.T."/>
            <person name="Wakefield M.J."/>
            <person name="Olender T."/>
            <person name="Lancet D."/>
            <person name="Huttley G.A."/>
            <person name="Smit A.F."/>
            <person name="Pask A."/>
            <person name="Temple-Smith P."/>
            <person name="Batzer M.A."/>
            <person name="Walker J.A."/>
            <person name="Konkel M.K."/>
            <person name="Harris R.S."/>
            <person name="Whittington C.M."/>
            <person name="Wong E.S."/>
            <person name="Gemmell N.J."/>
            <person name="Buschiazzo E."/>
            <person name="Vargas Jentzsch I.M."/>
            <person name="Merkel A."/>
            <person name="Schmitz J."/>
            <person name="Zemann A."/>
            <person name="Churakov G."/>
            <person name="Kriegs J.O."/>
            <person name="Brosius J."/>
            <person name="Murchison E.P."/>
            <person name="Sachidanandam R."/>
            <person name="Smith C."/>
            <person name="Hannon G.J."/>
            <person name="Tsend-Ayush E."/>
            <person name="McMillan D."/>
            <person name="Attenborough R."/>
            <person name="Rens W."/>
            <person name="Ferguson-Smith M."/>
            <person name="Lefevre C.M."/>
            <person name="Sharp J.A."/>
            <person name="Nicholas K.R."/>
            <person name="Ray D.A."/>
            <person name="Kube M."/>
            <person name="Reinhardt R."/>
            <person name="Pringle T.H."/>
            <person name="Taylor J."/>
            <person name="Jones R.C."/>
            <person name="Nixon B."/>
            <person name="Dacheux J.L."/>
            <person name="Niwa H."/>
            <person name="Sekita Y."/>
            <person name="Huang X."/>
            <person name="Stark A."/>
            <person name="Kheradpour P."/>
            <person name="Kellis M."/>
            <person name="Flicek P."/>
            <person name="Chen Y."/>
            <person name="Webber C."/>
            <person name="Hardison R."/>
            <person name="Nelson J."/>
            <person name="Hallsworth-Pepin K."/>
            <person name="Delehaunty K."/>
            <person name="Markovic C."/>
            <person name="Minx P."/>
            <person name="Feng Y."/>
            <person name="Kremitzki C."/>
            <person name="Mitreva M."/>
            <person name="Glasscock J."/>
            <person name="Wylie T."/>
            <person name="Wohldmann P."/>
            <person name="Thiru P."/>
            <person name="Nhan M.N."/>
            <person name="Pohl C.S."/>
            <person name="Smith S.M."/>
            <person name="Hou S."/>
            <person name="Nefedov M."/>
            <person name="de Jong P.J."/>
            <person name="Renfree M.B."/>
            <person name="Mardis E.R."/>
            <person name="Wilson R.K."/>
        </authorList>
    </citation>
    <scope>NUCLEOTIDE SEQUENCE [LARGE SCALE GENOMIC DNA]</scope>
    <source>
        <strain evidence="20 21">Glennie</strain>
    </source>
</reference>
<reference evidence="20" key="2">
    <citation type="submission" date="2025-08" db="UniProtKB">
        <authorList>
            <consortium name="Ensembl"/>
        </authorList>
    </citation>
    <scope>IDENTIFICATION</scope>
    <source>
        <strain evidence="20">Glennie</strain>
    </source>
</reference>
<dbReference type="InterPro" id="IPR022417">
    <property type="entry name" value="Porphobilin_deaminase_N"/>
</dbReference>
<comment type="catalytic activity">
    <reaction evidence="15">
        <text>4 porphobilinogen + H2O = hydroxymethylbilane + 4 NH4(+)</text>
        <dbReference type="Rhea" id="RHEA:13185"/>
        <dbReference type="ChEBI" id="CHEBI:15377"/>
        <dbReference type="ChEBI" id="CHEBI:28938"/>
        <dbReference type="ChEBI" id="CHEBI:57845"/>
        <dbReference type="ChEBI" id="CHEBI:58126"/>
        <dbReference type="EC" id="2.5.1.61"/>
    </reaction>
    <physiologicalReaction direction="left-to-right" evidence="15">
        <dbReference type="Rhea" id="RHEA:13186"/>
    </physiologicalReaction>
</comment>
<keyword evidence="8" id="KW-0963">Cytoplasm</keyword>
<dbReference type="GO" id="GO:0006783">
    <property type="term" value="P:heme biosynthetic process"/>
    <property type="evidence" value="ECO:0000318"/>
    <property type="project" value="GO_Central"/>
</dbReference>
<dbReference type="PROSITE" id="PS00533">
    <property type="entry name" value="PORPHOBILINOGEN_DEAM"/>
    <property type="match status" value="1"/>
</dbReference>
<keyword evidence="12" id="KW-0350">Heme biosynthesis</keyword>
<protein>
    <recommendedName>
        <fullName evidence="7">Porphobilinogen deaminase</fullName>
        <ecNumber evidence="6">2.5.1.61</ecNumber>
    </recommendedName>
    <alternativeName>
        <fullName evidence="14">Hydroxymethylbilane synthase</fullName>
    </alternativeName>
</protein>
<gene>
    <name evidence="20" type="primary">HMBS</name>
</gene>
<dbReference type="CDD" id="cd13645">
    <property type="entry name" value="PBP2_HuPBGD_like"/>
    <property type="match status" value="1"/>
</dbReference>
<dbReference type="GO" id="GO:0005737">
    <property type="term" value="C:cytoplasm"/>
    <property type="evidence" value="ECO:0000318"/>
    <property type="project" value="GO_Central"/>
</dbReference>
<reference evidence="20" key="3">
    <citation type="submission" date="2025-09" db="UniProtKB">
        <authorList>
            <consortium name="Ensembl"/>
        </authorList>
    </citation>
    <scope>IDENTIFICATION</scope>
    <source>
        <strain evidence="20">Glennie</strain>
    </source>
</reference>
<dbReference type="FunFam" id="3.30.160.40:FF:000003">
    <property type="entry name" value="porphobilinogen deaminase isoform X1"/>
    <property type="match status" value="1"/>
</dbReference>
<evidence type="ECO:0000256" key="8">
    <source>
        <dbReference type="ARBA" id="ARBA00022490"/>
    </source>
</evidence>
<comment type="cofactor">
    <cofactor evidence="1">
        <name>dipyrromethane</name>
        <dbReference type="ChEBI" id="CHEBI:60342"/>
    </cofactor>
</comment>
<feature type="domain" description="Porphobilinogen deaminase C-terminal" evidence="19">
    <location>
        <begin position="241"/>
        <end position="292"/>
    </location>
</feature>
<evidence type="ECO:0000256" key="10">
    <source>
        <dbReference type="ARBA" id="ARBA00022679"/>
    </source>
</evidence>
<comment type="similarity">
    <text evidence="4">Belongs to the HMBS family.</text>
</comment>
<evidence type="ECO:0000256" key="12">
    <source>
        <dbReference type="ARBA" id="ARBA00023133"/>
    </source>
</evidence>
<evidence type="ECO:0000256" key="14">
    <source>
        <dbReference type="ARBA" id="ARBA00033064"/>
    </source>
</evidence>
<dbReference type="Pfam" id="PF03900">
    <property type="entry name" value="Porphobil_deamC"/>
    <property type="match status" value="1"/>
</dbReference>
<organism evidence="20 21">
    <name type="scientific">Ornithorhynchus anatinus</name>
    <name type="common">Duckbill platypus</name>
    <dbReference type="NCBI Taxonomy" id="9258"/>
    <lineage>
        <taxon>Eukaryota</taxon>
        <taxon>Metazoa</taxon>
        <taxon>Chordata</taxon>
        <taxon>Craniata</taxon>
        <taxon>Vertebrata</taxon>
        <taxon>Euteleostomi</taxon>
        <taxon>Mammalia</taxon>
        <taxon>Monotremata</taxon>
        <taxon>Ornithorhynchidae</taxon>
        <taxon>Ornithorhynchus</taxon>
    </lineage>
</organism>
<evidence type="ECO:0000256" key="13">
    <source>
        <dbReference type="ARBA" id="ARBA00023244"/>
    </source>
</evidence>
<keyword evidence="13" id="KW-0627">Porphyrin biosynthesis</keyword>
<keyword evidence="9" id="KW-0597">Phosphoprotein</keyword>
<evidence type="ECO:0000259" key="18">
    <source>
        <dbReference type="Pfam" id="PF01379"/>
    </source>
</evidence>
<dbReference type="GO" id="GO:0006785">
    <property type="term" value="P:heme B biosynthetic process"/>
    <property type="evidence" value="ECO:0007669"/>
    <property type="project" value="Ensembl"/>
</dbReference>
<dbReference type="GO" id="GO:0006784">
    <property type="term" value="P:heme A biosynthetic process"/>
    <property type="evidence" value="ECO:0007669"/>
    <property type="project" value="Ensembl"/>
</dbReference>
<dbReference type="Ensembl" id="ENSOANT00000060048.1">
    <property type="protein sequence ID" value="ENSOANP00000037597.1"/>
    <property type="gene ID" value="ENSOANG00000001947.2"/>
</dbReference>
<dbReference type="Bgee" id="ENSOANG00000001947">
    <property type="expression patterns" value="Expressed in heart and 7 other cell types or tissues"/>
</dbReference>
<dbReference type="OMA" id="LWQANHI"/>
<dbReference type="PANTHER" id="PTHR11557">
    <property type="entry name" value="PORPHOBILINOGEN DEAMINASE"/>
    <property type="match status" value="1"/>
</dbReference>
<name>A0A6I8N907_ORNAN</name>
<evidence type="ECO:0000313" key="21">
    <source>
        <dbReference type="Proteomes" id="UP000002279"/>
    </source>
</evidence>
<dbReference type="GeneTree" id="ENSGT00390000009083"/>
<evidence type="ECO:0000313" key="20">
    <source>
        <dbReference type="Ensembl" id="ENSOANP00000037597.1"/>
    </source>
</evidence>
<dbReference type="Pfam" id="PF01379">
    <property type="entry name" value="Porphobil_deam"/>
    <property type="match status" value="1"/>
</dbReference>
<evidence type="ECO:0000256" key="1">
    <source>
        <dbReference type="ARBA" id="ARBA00001916"/>
    </source>
</evidence>
<comment type="subcellular location">
    <subcellularLocation>
        <location evidence="2">Cytoplasm</location>
        <location evidence="2">Cytosol</location>
    </subcellularLocation>
</comment>
<dbReference type="GO" id="GO:0006782">
    <property type="term" value="P:protoporphyrinogen IX biosynthetic process"/>
    <property type="evidence" value="ECO:0007669"/>
    <property type="project" value="UniProtKB-UniPathway"/>
</dbReference>
<dbReference type="HAMAP" id="MF_00260">
    <property type="entry name" value="Porphobil_deam"/>
    <property type="match status" value="1"/>
</dbReference>
<evidence type="ECO:0000256" key="17">
    <source>
        <dbReference type="SAM" id="MobiDB-lite"/>
    </source>
</evidence>
<evidence type="ECO:0000259" key="19">
    <source>
        <dbReference type="Pfam" id="PF03900"/>
    </source>
</evidence>
<dbReference type="FunFam" id="3.40.190.10:FF:000216">
    <property type="entry name" value="Porphobilinogen deaminase, variant"/>
    <property type="match status" value="1"/>
</dbReference>
<evidence type="ECO:0000256" key="9">
    <source>
        <dbReference type="ARBA" id="ARBA00022553"/>
    </source>
</evidence>
<dbReference type="InterPro" id="IPR036803">
    <property type="entry name" value="Porphobilinogen_deaminase_C_sf"/>
</dbReference>
<dbReference type="InterPro" id="IPR022419">
    <property type="entry name" value="Porphobilin_deaminase_cofac_BS"/>
</dbReference>
<evidence type="ECO:0000256" key="11">
    <source>
        <dbReference type="ARBA" id="ARBA00022990"/>
    </source>
</evidence>
<evidence type="ECO:0000256" key="7">
    <source>
        <dbReference type="ARBA" id="ARBA00016519"/>
    </source>
</evidence>
<dbReference type="InParanoid" id="A0A6I8N907"/>
<dbReference type="FunCoup" id="A0A6I8N907">
    <property type="interactions" value="810"/>
</dbReference>
<evidence type="ECO:0000256" key="5">
    <source>
        <dbReference type="ARBA" id="ARBA00011245"/>
    </source>
</evidence>
<feature type="domain" description="Porphobilinogen deaminase N-terminal" evidence="18">
    <location>
        <begin position="17"/>
        <end position="228"/>
    </location>
</feature>
<dbReference type="PANTHER" id="PTHR11557:SF0">
    <property type="entry name" value="PORPHOBILINOGEN DEAMINASE"/>
    <property type="match status" value="1"/>
</dbReference>
<dbReference type="UniPathway" id="UPA00251">
    <property type="reaction ID" value="UER00319"/>
</dbReference>
<comment type="subunit">
    <text evidence="5">Monomer.</text>
</comment>
<accession>A0A6I8N907</accession>
<dbReference type="NCBIfam" id="TIGR00212">
    <property type="entry name" value="hemC"/>
    <property type="match status" value="1"/>
</dbReference>
<evidence type="ECO:0000256" key="4">
    <source>
        <dbReference type="ARBA" id="ARBA00005638"/>
    </source>
</evidence>
<dbReference type="SUPFAM" id="SSF54782">
    <property type="entry name" value="Porphobilinogen deaminase (hydroxymethylbilane synthase), C-terminal domain"/>
    <property type="match status" value="1"/>
</dbReference>
<dbReference type="GO" id="GO:0005829">
    <property type="term" value="C:cytosol"/>
    <property type="evidence" value="ECO:0007669"/>
    <property type="project" value="UniProtKB-SubCell"/>
</dbReference>
<dbReference type="EC" id="2.5.1.61" evidence="6"/>
<dbReference type="InterPro" id="IPR022418">
    <property type="entry name" value="Porphobilinogen_deaminase_C"/>
</dbReference>
<dbReference type="InterPro" id="IPR000860">
    <property type="entry name" value="HemC"/>
</dbReference>
<evidence type="ECO:0000256" key="6">
    <source>
        <dbReference type="ARBA" id="ARBA00012655"/>
    </source>
</evidence>
<evidence type="ECO:0000256" key="3">
    <source>
        <dbReference type="ARBA" id="ARBA00004735"/>
    </source>
</evidence>
<sequence length="383" mass="41109">MPGDAAPKGNGQKMRVIRVGTRKSQLARIQTDSVVAMLKTYYPGLQFEIVAMSTTGDKILDTALSKIGEKSLFTKELEQALERNEVDLVVHSLKDLPTVLPPGFTIGAVCKRESPYDAVVFHPKHVGKTLATLPEKSVVGTSSLRRAAQLQRKFPHLEFKSIRGNLNTRLRKLDELQEFSAIILAAAGLQRLGWQSRLGQLLLPEDCMYAVGQGALGVEVRARDQQVLDLVSVLHDPETLLRCIAERAFLRHLEGGCSVPVAVHTAVRDGQLYLTGGVWSLDGSDSLRETMQTGVAVGGAQVGPAPGREGGRAAGGLRRLTPLSRQPEDGPEDDVQRAGITARNVPRAAQVAAEDLGAGLAALLLAKGAGAILHVARQLNDAR</sequence>
<dbReference type="Gene3D" id="3.40.190.10">
    <property type="entry name" value="Periplasmic binding protein-like II"/>
    <property type="match status" value="2"/>
</dbReference>
<keyword evidence="10" id="KW-0808">Transferase</keyword>
<comment type="function">
    <text evidence="16">As part of the heme biosynthetic pathway, catalyzes the sequential polymerization of four molecules of porphobilinogen to form hydroxymethylbilane, also known as preuroporphyrinogen. Catalysis begins with the assembly of the dipyrromethane cofactor by the apoenzyme from two molecules of porphobilinogen or from preuroporphyrinogen. The covalently linked cofactor acts as a primer, around which the tetrapyrrole product is assembled. In the last step of catalysis, the product, preuroporphyrinogen, is released, leaving the cofactor bound to the holodeaminase intact.</text>
</comment>
<evidence type="ECO:0000256" key="15">
    <source>
        <dbReference type="ARBA" id="ARBA00051139"/>
    </source>
</evidence>
<feature type="region of interest" description="Disordered" evidence="17">
    <location>
        <begin position="298"/>
        <end position="335"/>
    </location>
</feature>
<dbReference type="SUPFAM" id="SSF53850">
    <property type="entry name" value="Periplasmic binding protein-like II"/>
    <property type="match status" value="1"/>
</dbReference>